<gene>
    <name evidence="1" type="ORF">Dfulv_17035</name>
</gene>
<dbReference type="RefSeq" id="WP_259864179.1">
    <property type="nucleotide sequence ID" value="NZ_BAAAST010000130.1"/>
</dbReference>
<accession>A0ABY5W6Y6</accession>
<evidence type="ECO:0000313" key="1">
    <source>
        <dbReference type="EMBL" id="UWP85852.1"/>
    </source>
</evidence>
<reference evidence="1" key="2">
    <citation type="submission" date="2022-09" db="EMBL/GenBank/DDBJ databases">
        <title>Biosynthetic gene clusters of Dactylosporangioum fulvum.</title>
        <authorList>
            <person name="Caradec T."/>
        </authorList>
    </citation>
    <scope>NUCLEOTIDE SEQUENCE</scope>
    <source>
        <strain evidence="1">NRRL B-16292</strain>
    </source>
</reference>
<organism evidence="1 2">
    <name type="scientific">Dactylosporangium fulvum</name>
    <dbReference type="NCBI Taxonomy" id="53359"/>
    <lineage>
        <taxon>Bacteria</taxon>
        <taxon>Bacillati</taxon>
        <taxon>Actinomycetota</taxon>
        <taxon>Actinomycetes</taxon>
        <taxon>Micromonosporales</taxon>
        <taxon>Micromonosporaceae</taxon>
        <taxon>Dactylosporangium</taxon>
    </lineage>
</organism>
<proteinExistence type="predicted"/>
<evidence type="ECO:0000313" key="2">
    <source>
        <dbReference type="Proteomes" id="UP001059617"/>
    </source>
</evidence>
<reference evidence="1" key="1">
    <citation type="submission" date="2021-04" db="EMBL/GenBank/DDBJ databases">
        <authorList>
            <person name="Hartkoorn R.C."/>
            <person name="Beaudoing E."/>
            <person name="Hot D."/>
        </authorList>
    </citation>
    <scope>NUCLEOTIDE SEQUENCE</scope>
    <source>
        <strain evidence="1">NRRL B-16292</strain>
    </source>
</reference>
<dbReference type="EMBL" id="CP073720">
    <property type="protein sequence ID" value="UWP85852.1"/>
    <property type="molecule type" value="Genomic_DNA"/>
</dbReference>
<dbReference type="Proteomes" id="UP001059617">
    <property type="component" value="Chromosome"/>
</dbReference>
<sequence length="70" mass="7936">MSNYVVNEDGSVILPGDESVDDWHIRQEEGGWVAWNAEQGYMHDGGDRHRSYTRVFATRDEALAALEVPE</sequence>
<protein>
    <submittedName>
        <fullName evidence="1">Uncharacterized protein</fullName>
    </submittedName>
</protein>
<keyword evidence="2" id="KW-1185">Reference proteome</keyword>
<name>A0ABY5W6Y6_9ACTN</name>